<name>A0ABP7H013_9FLAO</name>
<dbReference type="SMART" id="SM00530">
    <property type="entry name" value="HTH_XRE"/>
    <property type="match status" value="1"/>
</dbReference>
<dbReference type="InterPro" id="IPR001387">
    <property type="entry name" value="Cro/C1-type_HTH"/>
</dbReference>
<reference evidence="4" key="1">
    <citation type="journal article" date="2019" name="Int. J. Syst. Evol. Microbiol.">
        <title>The Global Catalogue of Microorganisms (GCM) 10K type strain sequencing project: providing services to taxonomists for standard genome sequencing and annotation.</title>
        <authorList>
            <consortium name="The Broad Institute Genomics Platform"/>
            <consortium name="The Broad Institute Genome Sequencing Center for Infectious Disease"/>
            <person name="Wu L."/>
            <person name="Ma J."/>
        </authorList>
    </citation>
    <scope>NUCLEOTIDE SEQUENCE [LARGE SCALE GENOMIC DNA]</scope>
    <source>
        <strain evidence="4">JCM 17525</strain>
    </source>
</reference>
<dbReference type="Gene3D" id="1.10.260.40">
    <property type="entry name" value="lambda repressor-like DNA-binding domains"/>
    <property type="match status" value="1"/>
</dbReference>
<protein>
    <recommendedName>
        <fullName evidence="2">HTH cro/C1-type domain-containing protein</fullName>
    </recommendedName>
</protein>
<dbReference type="EMBL" id="BAABBI010000001">
    <property type="protein sequence ID" value="GAA3780517.1"/>
    <property type="molecule type" value="Genomic_DNA"/>
</dbReference>
<dbReference type="RefSeq" id="WP_344728115.1">
    <property type="nucleotide sequence ID" value="NZ_BAABBI010000001.1"/>
</dbReference>
<dbReference type="CDD" id="cd00093">
    <property type="entry name" value="HTH_XRE"/>
    <property type="match status" value="1"/>
</dbReference>
<organism evidence="3 4">
    <name type="scientific">Corallibacter vietnamensis</name>
    <dbReference type="NCBI Taxonomy" id="904130"/>
    <lineage>
        <taxon>Bacteria</taxon>
        <taxon>Pseudomonadati</taxon>
        <taxon>Bacteroidota</taxon>
        <taxon>Flavobacteriia</taxon>
        <taxon>Flavobacteriales</taxon>
        <taxon>Flavobacteriaceae</taxon>
        <taxon>Corallibacter</taxon>
    </lineage>
</organism>
<comment type="caution">
    <text evidence="3">The sequence shown here is derived from an EMBL/GenBank/DDBJ whole genome shotgun (WGS) entry which is preliminary data.</text>
</comment>
<dbReference type="PANTHER" id="PTHR46558">
    <property type="entry name" value="TRACRIPTIONAL REGULATORY PROTEIN-RELATED-RELATED"/>
    <property type="match status" value="1"/>
</dbReference>
<keyword evidence="4" id="KW-1185">Reference proteome</keyword>
<dbReference type="Pfam" id="PF01381">
    <property type="entry name" value="HTH_3"/>
    <property type="match status" value="1"/>
</dbReference>
<evidence type="ECO:0000313" key="3">
    <source>
        <dbReference type="EMBL" id="GAA3780517.1"/>
    </source>
</evidence>
<evidence type="ECO:0000313" key="4">
    <source>
        <dbReference type="Proteomes" id="UP001501456"/>
    </source>
</evidence>
<dbReference type="InterPro" id="IPR010982">
    <property type="entry name" value="Lambda_DNA-bd_dom_sf"/>
</dbReference>
<sequence>MNSQVVDKIKSLRYNKGLSQEQVADYLNISQSTYARIENGDSNSWSNYINPICQLFEINPEDLLRRMGMGHS</sequence>
<dbReference type="SUPFAM" id="SSF47413">
    <property type="entry name" value="lambda repressor-like DNA-binding domains"/>
    <property type="match status" value="1"/>
</dbReference>
<evidence type="ECO:0000259" key="2">
    <source>
        <dbReference type="PROSITE" id="PS50943"/>
    </source>
</evidence>
<evidence type="ECO:0000256" key="1">
    <source>
        <dbReference type="ARBA" id="ARBA00023125"/>
    </source>
</evidence>
<accession>A0ABP7H013</accession>
<dbReference type="PROSITE" id="PS50943">
    <property type="entry name" value="HTH_CROC1"/>
    <property type="match status" value="1"/>
</dbReference>
<proteinExistence type="predicted"/>
<dbReference type="Proteomes" id="UP001501456">
    <property type="component" value="Unassembled WGS sequence"/>
</dbReference>
<keyword evidence="1" id="KW-0238">DNA-binding</keyword>
<gene>
    <name evidence="3" type="ORF">GCM10022271_10980</name>
</gene>
<feature type="domain" description="HTH cro/C1-type" evidence="2">
    <location>
        <begin position="9"/>
        <end position="63"/>
    </location>
</feature>
<dbReference type="PANTHER" id="PTHR46558:SF11">
    <property type="entry name" value="HTH-TYPE TRANSCRIPTIONAL REGULATOR XRE"/>
    <property type="match status" value="1"/>
</dbReference>